<evidence type="ECO:0000313" key="2">
    <source>
        <dbReference type="Proteomes" id="UP000009062"/>
    </source>
</evidence>
<name>H6QCR2_PYROT</name>
<dbReference type="STRING" id="698757.Pogu_2081"/>
<dbReference type="Proteomes" id="UP000009062">
    <property type="component" value="Chromosome"/>
</dbReference>
<dbReference type="HOGENOM" id="CLU_2505097_0_0_2"/>
<keyword evidence="2" id="KW-1185">Reference proteome</keyword>
<evidence type="ECO:0000313" key="1">
    <source>
        <dbReference type="EMBL" id="AFA40108.1"/>
    </source>
</evidence>
<accession>H6QCR2</accession>
<sequence length="85" mass="9279">MCRDQQIDSGRLECSKPSFRQCDKGGKPPPRTYGQALGLTSIMERDFRLAGRNNLAKVLYALKLQAQALIYAESGFSAGRAGTVV</sequence>
<reference evidence="1 2" key="1">
    <citation type="journal article" date="2012" name="Stand. Genomic Sci.">
        <title>Complete genome sequence of Pyrobaculum oguniense.</title>
        <authorList>
            <person name="Bernick D.L."/>
            <person name="Karplus K."/>
            <person name="Lui L.M."/>
            <person name="Coker J.K."/>
            <person name="Murphy J.N."/>
            <person name="Chan P.P."/>
            <person name="Cozen A.E."/>
            <person name="Lowe T.M."/>
        </authorList>
    </citation>
    <scope>NUCLEOTIDE SEQUENCE [LARGE SCALE GENOMIC DNA]</scope>
    <source>
        <strain evidence="1 2">TE7</strain>
    </source>
</reference>
<dbReference type="KEGG" id="pog:Pogu_2081"/>
<organism evidence="1 2">
    <name type="scientific">Pyrobaculum oguniense (strain DSM 13380 / JCM 10595 / TE7)</name>
    <dbReference type="NCBI Taxonomy" id="698757"/>
    <lineage>
        <taxon>Archaea</taxon>
        <taxon>Thermoproteota</taxon>
        <taxon>Thermoprotei</taxon>
        <taxon>Thermoproteales</taxon>
        <taxon>Thermoproteaceae</taxon>
        <taxon>Pyrobaculum</taxon>
    </lineage>
</organism>
<protein>
    <submittedName>
        <fullName evidence="1">Uncharacterized protein</fullName>
    </submittedName>
</protein>
<dbReference type="AlphaFoldDB" id="H6QCR2"/>
<dbReference type="EMBL" id="CP003316">
    <property type="protein sequence ID" value="AFA40108.1"/>
    <property type="molecule type" value="Genomic_DNA"/>
</dbReference>
<gene>
    <name evidence="1" type="ordered locus">Pogu_2081</name>
</gene>
<proteinExistence type="predicted"/>